<dbReference type="Gene3D" id="3.40.630.30">
    <property type="match status" value="1"/>
</dbReference>
<keyword evidence="5" id="KW-1185">Reference proteome</keyword>
<dbReference type="InterPro" id="IPR000182">
    <property type="entry name" value="GNAT_dom"/>
</dbReference>
<sequence length="167" mass="17789">MDPTVELRPARPAEAAAISRLLATTWRDDYAEYLGGQRTERLIACYCRVDRIAVEISASGAGDGWLGWQVADHDGTVVGAAAGGITTIGSGEVYNLCVDAEHRRRGIGRSLLDAVTGQQLARGAHQQWVNLHGDGSDTAALPFLTSQGFQATTDGPSDGDLRLRRAI</sequence>
<evidence type="ECO:0000259" key="3">
    <source>
        <dbReference type="PROSITE" id="PS51186"/>
    </source>
</evidence>
<dbReference type="InterPro" id="IPR050832">
    <property type="entry name" value="Bact_Acetyltransf"/>
</dbReference>
<dbReference type="PROSITE" id="PS51186">
    <property type="entry name" value="GNAT"/>
    <property type="match status" value="1"/>
</dbReference>
<dbReference type="EMBL" id="VIGB01000003">
    <property type="protein sequence ID" value="TQF01839.1"/>
    <property type="molecule type" value="Genomic_DNA"/>
</dbReference>
<dbReference type="PANTHER" id="PTHR43877">
    <property type="entry name" value="AMINOALKYLPHOSPHONATE N-ACETYLTRANSFERASE-RELATED-RELATED"/>
    <property type="match status" value="1"/>
</dbReference>
<dbReference type="Pfam" id="PF13508">
    <property type="entry name" value="Acetyltransf_7"/>
    <property type="match status" value="1"/>
</dbReference>
<proteinExistence type="predicted"/>
<keyword evidence="2" id="KW-0012">Acyltransferase</keyword>
<dbReference type="AlphaFoldDB" id="A0A540VYJ9"/>
<dbReference type="Proteomes" id="UP000319103">
    <property type="component" value="Unassembled WGS sequence"/>
</dbReference>
<name>A0A540VYJ9_9ACTN</name>
<comment type="caution">
    <text evidence="4">The sequence shown here is derived from an EMBL/GenBank/DDBJ whole genome shotgun (WGS) entry which is preliminary data.</text>
</comment>
<evidence type="ECO:0000256" key="2">
    <source>
        <dbReference type="ARBA" id="ARBA00023315"/>
    </source>
</evidence>
<evidence type="ECO:0000313" key="5">
    <source>
        <dbReference type="Proteomes" id="UP000319103"/>
    </source>
</evidence>
<dbReference type="SUPFAM" id="SSF55729">
    <property type="entry name" value="Acyl-CoA N-acyltransferases (Nat)"/>
    <property type="match status" value="1"/>
</dbReference>
<reference evidence="4 5" key="1">
    <citation type="submission" date="2019-06" db="EMBL/GenBank/DDBJ databases">
        <title>Description of Kitasatospora acidophila sp. nov. isolated from pine grove soil, and reclassification of Streptomyces novaecaesareae to Kitasatospora novaeceasareae comb. nov.</title>
        <authorList>
            <person name="Kim M.J."/>
        </authorList>
    </citation>
    <scope>NUCLEOTIDE SEQUENCE [LARGE SCALE GENOMIC DNA]</scope>
    <source>
        <strain evidence="4 5">MMS16-CNU292</strain>
    </source>
</reference>
<dbReference type="InterPro" id="IPR016181">
    <property type="entry name" value="Acyl_CoA_acyltransferase"/>
</dbReference>
<dbReference type="CDD" id="cd04301">
    <property type="entry name" value="NAT_SF"/>
    <property type="match status" value="1"/>
</dbReference>
<organism evidence="4 5">
    <name type="scientific">Kitasatospora acidiphila</name>
    <dbReference type="NCBI Taxonomy" id="2567942"/>
    <lineage>
        <taxon>Bacteria</taxon>
        <taxon>Bacillati</taxon>
        <taxon>Actinomycetota</taxon>
        <taxon>Actinomycetes</taxon>
        <taxon>Kitasatosporales</taxon>
        <taxon>Streptomycetaceae</taxon>
        <taxon>Kitasatospora</taxon>
    </lineage>
</organism>
<keyword evidence="1 4" id="KW-0808">Transferase</keyword>
<dbReference type="OrthoDB" id="4207727at2"/>
<protein>
    <submittedName>
        <fullName evidence="4">GNAT family N-acetyltransferase</fullName>
    </submittedName>
</protein>
<gene>
    <name evidence="4" type="ORF">E6W39_05660</name>
</gene>
<evidence type="ECO:0000256" key="1">
    <source>
        <dbReference type="ARBA" id="ARBA00022679"/>
    </source>
</evidence>
<feature type="domain" description="N-acetyltransferase" evidence="3">
    <location>
        <begin position="5"/>
        <end position="167"/>
    </location>
</feature>
<dbReference type="RefSeq" id="WP_141632562.1">
    <property type="nucleotide sequence ID" value="NZ_VIGB01000003.1"/>
</dbReference>
<dbReference type="GO" id="GO:0016747">
    <property type="term" value="F:acyltransferase activity, transferring groups other than amino-acyl groups"/>
    <property type="evidence" value="ECO:0007669"/>
    <property type="project" value="InterPro"/>
</dbReference>
<evidence type="ECO:0000313" key="4">
    <source>
        <dbReference type="EMBL" id="TQF01839.1"/>
    </source>
</evidence>
<accession>A0A540VYJ9</accession>